<dbReference type="PANTHER" id="PTHR43380:SF11">
    <property type="entry name" value="2-OXOISOVALERATE DEHYDROGENASE SUBUNIT ALPHA 2, MITOCHONDRIAL"/>
    <property type="match status" value="1"/>
</dbReference>
<evidence type="ECO:0000256" key="4">
    <source>
        <dbReference type="ARBA" id="ARBA00011516"/>
    </source>
</evidence>
<comment type="cofactor">
    <cofactor evidence="1">
        <name>thiamine diphosphate</name>
        <dbReference type="ChEBI" id="CHEBI:58937"/>
    </cofactor>
</comment>
<evidence type="ECO:0000256" key="5">
    <source>
        <dbReference type="ARBA" id="ARBA00012277"/>
    </source>
</evidence>
<keyword evidence="6" id="KW-0479">Metal-binding</keyword>
<comment type="similarity">
    <text evidence="3">Belongs to the BCKDHA family.</text>
</comment>
<dbReference type="GO" id="GO:0046872">
    <property type="term" value="F:metal ion binding"/>
    <property type="evidence" value="ECO:0007669"/>
    <property type="project" value="UniProtKB-KW"/>
</dbReference>
<evidence type="ECO:0000256" key="8">
    <source>
        <dbReference type="ARBA" id="ARBA00022958"/>
    </source>
</evidence>
<dbReference type="InterPro" id="IPR001017">
    <property type="entry name" value="DH_E1"/>
</dbReference>
<comment type="caution">
    <text evidence="14">The sequence shown here is derived from an EMBL/GenBank/DDBJ whole genome shotgun (WGS) entry which is preliminary data.</text>
</comment>
<dbReference type="InterPro" id="IPR050771">
    <property type="entry name" value="Alpha-ketoacid_DH_E1_comp"/>
</dbReference>
<dbReference type="GO" id="GO:0003863">
    <property type="term" value="F:branched-chain 2-oxo acid dehydrogenase activity"/>
    <property type="evidence" value="ECO:0007669"/>
    <property type="project" value="UniProtKB-EC"/>
</dbReference>
<keyword evidence="8" id="KW-0630">Potassium</keyword>
<evidence type="ECO:0000256" key="9">
    <source>
        <dbReference type="ARBA" id="ARBA00023002"/>
    </source>
</evidence>
<name>A0AAP0DTG5_9ASTR</name>
<comment type="catalytic activity">
    <reaction evidence="12">
        <text>N(6)-[(R)-lipoyl]-L-lysyl-[protein] + 3-methyl-2-oxobutanoate + H(+) = N(6)-[(R)-S(8)-2-methylpropanoyldihydrolipoyl]-L-lysyl-[protein] + CO2</text>
        <dbReference type="Rhea" id="RHEA:13457"/>
        <dbReference type="Rhea" id="RHEA-COMP:10474"/>
        <dbReference type="Rhea" id="RHEA-COMP:10497"/>
        <dbReference type="ChEBI" id="CHEBI:11851"/>
        <dbReference type="ChEBI" id="CHEBI:15378"/>
        <dbReference type="ChEBI" id="CHEBI:16526"/>
        <dbReference type="ChEBI" id="CHEBI:83099"/>
        <dbReference type="ChEBI" id="CHEBI:83142"/>
        <dbReference type="EC" id="1.2.4.4"/>
    </reaction>
</comment>
<dbReference type="GO" id="GO:0009083">
    <property type="term" value="P:branched-chain amino acid catabolic process"/>
    <property type="evidence" value="ECO:0007669"/>
    <property type="project" value="UniProtKB-ARBA"/>
</dbReference>
<dbReference type="EMBL" id="JBCNJP010000002">
    <property type="protein sequence ID" value="KAK9080736.1"/>
    <property type="molecule type" value="Genomic_DNA"/>
</dbReference>
<dbReference type="PANTHER" id="PTHR43380">
    <property type="entry name" value="2-OXOISOVALERATE DEHYDROGENASE SUBUNIT ALPHA, MITOCHONDRIAL"/>
    <property type="match status" value="1"/>
</dbReference>
<dbReference type="FunFam" id="3.40.50.970:FF:000015">
    <property type="entry name" value="2-oxoisovalerate dehydrogenase subunit alpha"/>
    <property type="match status" value="1"/>
</dbReference>
<accession>A0AAP0DTG5</accession>
<evidence type="ECO:0000256" key="2">
    <source>
        <dbReference type="ARBA" id="ARBA00004305"/>
    </source>
</evidence>
<dbReference type="Gene3D" id="3.40.50.970">
    <property type="match status" value="1"/>
</dbReference>
<evidence type="ECO:0000256" key="6">
    <source>
        <dbReference type="ARBA" id="ARBA00022723"/>
    </source>
</evidence>
<dbReference type="InterPro" id="IPR029061">
    <property type="entry name" value="THDP-binding"/>
</dbReference>
<evidence type="ECO:0000313" key="14">
    <source>
        <dbReference type="EMBL" id="KAK9080736.1"/>
    </source>
</evidence>
<evidence type="ECO:0000313" key="15">
    <source>
        <dbReference type="Proteomes" id="UP001408789"/>
    </source>
</evidence>
<evidence type="ECO:0000256" key="11">
    <source>
        <dbReference type="ARBA" id="ARBA00031050"/>
    </source>
</evidence>
<evidence type="ECO:0000256" key="10">
    <source>
        <dbReference type="ARBA" id="ARBA00023128"/>
    </source>
</evidence>
<keyword evidence="10" id="KW-0496">Mitochondrion</keyword>
<protein>
    <recommendedName>
        <fullName evidence="5">3-methyl-2-oxobutanoate dehydrogenase (2-methylpropanoyl-transferring)</fullName>
        <ecNumber evidence="5">1.2.4.4</ecNumber>
    </recommendedName>
    <alternativeName>
        <fullName evidence="11">Branched-chain alpha-keto acid dehydrogenase E1 component alpha chain</fullName>
    </alternativeName>
</protein>
<evidence type="ECO:0000256" key="7">
    <source>
        <dbReference type="ARBA" id="ARBA00022946"/>
    </source>
</evidence>
<gene>
    <name evidence="14" type="ORF">SSX86_000494</name>
</gene>
<evidence type="ECO:0000256" key="1">
    <source>
        <dbReference type="ARBA" id="ARBA00001964"/>
    </source>
</evidence>
<dbReference type="CDD" id="cd02000">
    <property type="entry name" value="TPP_E1_PDC_ADC_BCADC"/>
    <property type="match status" value="1"/>
</dbReference>
<reference evidence="14 15" key="1">
    <citation type="submission" date="2024-04" db="EMBL/GenBank/DDBJ databases">
        <title>The reference genome of an endangered Asteraceae, Deinandra increscens subsp. villosa, native to the Central Coast of California.</title>
        <authorList>
            <person name="Guilliams M."/>
            <person name="Hasenstab-Lehman K."/>
            <person name="Meyer R."/>
            <person name="Mcevoy S."/>
        </authorList>
    </citation>
    <scope>NUCLEOTIDE SEQUENCE [LARGE SCALE GENOMIC DNA]</scope>
    <source>
        <tissue evidence="14">Leaf</tissue>
    </source>
</reference>
<dbReference type="Proteomes" id="UP001408789">
    <property type="component" value="Unassembled WGS sequence"/>
</dbReference>
<dbReference type="EC" id="1.2.4.4" evidence="5"/>
<comment type="subunit">
    <text evidence="4">Heterotetramer of alpha and beta chains.</text>
</comment>
<sequence>MSLWLTKTRTIGGYNLIKKIICNNIRLNPYQPTASSSSPFHSLLDNSSNGNSVNFVSRYLNLCRSSYTAALGDRNYSSLRAGEQILSSSEEEEDDDHGEYSFEENQVMDFPGGKIGYTSNLNFLPGSPEKRVQCYRVLDENGFTISSNISKLVSKELALKMYSGMVTLNTMDKFFYEAQRQGRLSFYLTSFGEEAINLASAAALSFDDIVLAQYREPGILLWRGFTMQDFANQCLGNNAGHGKGRQMPIHYGSKNLNFITISSPLTTQLPQAVGMAYSLKMDKKDSCVVAFFGDGSASEGDFHAALNFAAVMDAPVVFFCRNNGWAISTPVTEQFRSDGIVVKGQAYGIPSIRVDGNDALAVYNAVRSAREKAISEQRPILIEAMTYRVSHHSTSDDSTKYRPIDEIEHWKTTHSPITRLRKWVERKGWWSDKEESMLHVEAKKQVKQAIDEAEKEEMPPLRDMFTDVYEELPSNLKEQETVLRETIQRHPKDFPNNIY</sequence>
<evidence type="ECO:0000256" key="3">
    <source>
        <dbReference type="ARBA" id="ARBA00008646"/>
    </source>
</evidence>
<feature type="domain" description="Dehydrogenase E1 component" evidence="13">
    <location>
        <begin position="165"/>
        <end position="460"/>
    </location>
</feature>
<keyword evidence="15" id="KW-1185">Reference proteome</keyword>
<dbReference type="SUPFAM" id="SSF52518">
    <property type="entry name" value="Thiamin diphosphate-binding fold (THDP-binding)"/>
    <property type="match status" value="1"/>
</dbReference>
<dbReference type="Pfam" id="PF00676">
    <property type="entry name" value="E1_dh"/>
    <property type="match status" value="1"/>
</dbReference>
<proteinExistence type="inferred from homology"/>
<dbReference type="GO" id="GO:0005759">
    <property type="term" value="C:mitochondrial matrix"/>
    <property type="evidence" value="ECO:0007669"/>
    <property type="project" value="UniProtKB-SubCell"/>
</dbReference>
<keyword evidence="7" id="KW-0809">Transit peptide</keyword>
<organism evidence="14 15">
    <name type="scientific">Deinandra increscens subsp. villosa</name>
    <dbReference type="NCBI Taxonomy" id="3103831"/>
    <lineage>
        <taxon>Eukaryota</taxon>
        <taxon>Viridiplantae</taxon>
        <taxon>Streptophyta</taxon>
        <taxon>Embryophyta</taxon>
        <taxon>Tracheophyta</taxon>
        <taxon>Spermatophyta</taxon>
        <taxon>Magnoliopsida</taxon>
        <taxon>eudicotyledons</taxon>
        <taxon>Gunneridae</taxon>
        <taxon>Pentapetalae</taxon>
        <taxon>asterids</taxon>
        <taxon>campanulids</taxon>
        <taxon>Asterales</taxon>
        <taxon>Asteraceae</taxon>
        <taxon>Asteroideae</taxon>
        <taxon>Heliantheae alliance</taxon>
        <taxon>Madieae</taxon>
        <taxon>Madiinae</taxon>
        <taxon>Deinandra</taxon>
    </lineage>
</organism>
<comment type="subcellular location">
    <subcellularLocation>
        <location evidence="2">Mitochondrion matrix</location>
    </subcellularLocation>
</comment>
<dbReference type="AlphaFoldDB" id="A0AAP0DTG5"/>
<evidence type="ECO:0000259" key="13">
    <source>
        <dbReference type="Pfam" id="PF00676"/>
    </source>
</evidence>
<evidence type="ECO:0000256" key="12">
    <source>
        <dbReference type="ARBA" id="ARBA00052792"/>
    </source>
</evidence>
<keyword evidence="9" id="KW-0560">Oxidoreductase</keyword>